<dbReference type="Proteomes" id="UP000503018">
    <property type="component" value="Chromosome"/>
</dbReference>
<proteinExistence type="predicted"/>
<dbReference type="PROSITE" id="PS51257">
    <property type="entry name" value="PROKAR_LIPOPROTEIN"/>
    <property type="match status" value="1"/>
</dbReference>
<evidence type="ECO:0000256" key="1">
    <source>
        <dbReference type="SAM" id="MobiDB-lite"/>
    </source>
</evidence>
<feature type="chain" id="PRO_5026773221" description="Pilus assembly protein CpaD" evidence="2">
    <location>
        <begin position="23"/>
        <end position="223"/>
    </location>
</feature>
<keyword evidence="4" id="KW-1185">Reference proteome</keyword>
<feature type="compositionally biased region" description="Gly residues" evidence="1">
    <location>
        <begin position="214"/>
        <end position="223"/>
    </location>
</feature>
<feature type="signal peptide" evidence="2">
    <location>
        <begin position="1"/>
        <end position="22"/>
    </location>
</feature>
<evidence type="ECO:0000313" key="3">
    <source>
        <dbReference type="EMBL" id="QJQ33331.1"/>
    </source>
</evidence>
<organism evidence="3 4">
    <name type="scientific">Sphingomonas lacunae</name>
    <dbReference type="NCBI Taxonomy" id="2698828"/>
    <lineage>
        <taxon>Bacteria</taxon>
        <taxon>Pseudomonadati</taxon>
        <taxon>Pseudomonadota</taxon>
        <taxon>Alphaproteobacteria</taxon>
        <taxon>Sphingomonadales</taxon>
        <taxon>Sphingomonadaceae</taxon>
        <taxon>Sphingomonas</taxon>
    </lineage>
</organism>
<evidence type="ECO:0000256" key="2">
    <source>
        <dbReference type="SAM" id="SignalP"/>
    </source>
</evidence>
<dbReference type="InterPro" id="IPR019027">
    <property type="entry name" value="Pilus_biogenesis_CpaD-related"/>
</dbReference>
<dbReference type="AlphaFoldDB" id="A0A6M4B1N2"/>
<evidence type="ECO:0000313" key="4">
    <source>
        <dbReference type="Proteomes" id="UP000503018"/>
    </source>
</evidence>
<accession>A0A6M4B1N2</accession>
<dbReference type="Pfam" id="PF09476">
    <property type="entry name" value="Pilus_CpaD"/>
    <property type="match status" value="1"/>
</dbReference>
<protein>
    <recommendedName>
        <fullName evidence="5">Pilus assembly protein CpaD</fullName>
    </recommendedName>
</protein>
<dbReference type="KEGG" id="slan:GV829_13530"/>
<evidence type="ECO:0008006" key="5">
    <source>
        <dbReference type="Google" id="ProtNLM"/>
    </source>
</evidence>
<keyword evidence="2" id="KW-0732">Signal</keyword>
<gene>
    <name evidence="3" type="ORF">GV829_13530</name>
</gene>
<dbReference type="RefSeq" id="WP_169947480.1">
    <property type="nucleotide sequence ID" value="NZ_CP053015.1"/>
</dbReference>
<name>A0A6M4B1N2_9SPHN</name>
<feature type="region of interest" description="Disordered" evidence="1">
    <location>
        <begin position="178"/>
        <end position="223"/>
    </location>
</feature>
<sequence length="223" mass="22688">MRIRILASAVAMSAALSGCMGTGPGNTAAVNRGLDSVHQPVVRLASYVIDADATSGMLPPSEMRRVNDWLDAMEAGYGDRISVDESAASNGRAARDAVAMLVARKGLLLAAHAPVTSGTIQPGFIRIVITRSTASVPSCPDWSTRMTANNHNATTSNYGCATNANIAAMVADASDLVRGQNSGENDPLTASKAIESYRNNPPTGAGGLSNISPSGGGSSGGGQ</sequence>
<reference evidence="3 4" key="1">
    <citation type="submission" date="2020-01" db="EMBL/GenBank/DDBJ databases">
        <title>Sphingomonas sp. strain CSW-10.</title>
        <authorList>
            <person name="Chen W.-M."/>
        </authorList>
    </citation>
    <scope>NUCLEOTIDE SEQUENCE [LARGE SCALE GENOMIC DNA]</scope>
    <source>
        <strain evidence="3 4">CSW-10</strain>
    </source>
</reference>
<dbReference type="EMBL" id="CP053015">
    <property type="protein sequence ID" value="QJQ33331.1"/>
    <property type="molecule type" value="Genomic_DNA"/>
</dbReference>